<protein>
    <submittedName>
        <fullName evidence="1">Uncharacterized protein</fullName>
    </submittedName>
</protein>
<dbReference type="Proteomes" id="UP001162992">
    <property type="component" value="Chromosome 18"/>
</dbReference>
<reference evidence="2" key="1">
    <citation type="journal article" date="2024" name="Proc. Natl. Acad. Sci. U.S.A.">
        <title>Extraordinary preservation of gene collinearity over three hundred million years revealed in homosporous lycophytes.</title>
        <authorList>
            <person name="Li C."/>
            <person name="Wickell D."/>
            <person name="Kuo L.Y."/>
            <person name="Chen X."/>
            <person name="Nie B."/>
            <person name="Liao X."/>
            <person name="Peng D."/>
            <person name="Ji J."/>
            <person name="Jenkins J."/>
            <person name="Williams M."/>
            <person name="Shu S."/>
            <person name="Plott C."/>
            <person name="Barry K."/>
            <person name="Rajasekar S."/>
            <person name="Grimwood J."/>
            <person name="Han X."/>
            <person name="Sun S."/>
            <person name="Hou Z."/>
            <person name="He W."/>
            <person name="Dai G."/>
            <person name="Sun C."/>
            <person name="Schmutz J."/>
            <person name="Leebens-Mack J.H."/>
            <person name="Li F.W."/>
            <person name="Wang L."/>
        </authorList>
    </citation>
    <scope>NUCLEOTIDE SEQUENCE [LARGE SCALE GENOMIC DNA]</scope>
    <source>
        <strain evidence="2">cv. PW_Plant_1</strain>
    </source>
</reference>
<evidence type="ECO:0000313" key="1">
    <source>
        <dbReference type="EMBL" id="KAJ7523643.1"/>
    </source>
</evidence>
<dbReference type="EMBL" id="CM055109">
    <property type="protein sequence ID" value="KAJ7523643.1"/>
    <property type="molecule type" value="Genomic_DNA"/>
</dbReference>
<gene>
    <name evidence="1" type="ORF">O6H91_18G056800</name>
</gene>
<evidence type="ECO:0000313" key="2">
    <source>
        <dbReference type="Proteomes" id="UP001162992"/>
    </source>
</evidence>
<accession>A0ACC2B1I9</accession>
<organism evidence="1 2">
    <name type="scientific">Diphasiastrum complanatum</name>
    <name type="common">Issler's clubmoss</name>
    <name type="synonym">Lycopodium complanatum</name>
    <dbReference type="NCBI Taxonomy" id="34168"/>
    <lineage>
        <taxon>Eukaryota</taxon>
        <taxon>Viridiplantae</taxon>
        <taxon>Streptophyta</taxon>
        <taxon>Embryophyta</taxon>
        <taxon>Tracheophyta</taxon>
        <taxon>Lycopodiopsida</taxon>
        <taxon>Lycopodiales</taxon>
        <taxon>Lycopodiaceae</taxon>
        <taxon>Lycopodioideae</taxon>
        <taxon>Diphasiastrum</taxon>
    </lineage>
</organism>
<comment type="caution">
    <text evidence="1">The sequence shown here is derived from an EMBL/GenBank/DDBJ whole genome shotgun (WGS) entry which is preliminary data.</text>
</comment>
<name>A0ACC2B1I9_DIPCM</name>
<proteinExistence type="predicted"/>
<keyword evidence="2" id="KW-1185">Reference proteome</keyword>
<sequence length="498" mass="54275">MASDDLVPIFSSLEDVYGDGALLDEARYRYERLKSTFRELYGQEPELYARAPGRVNLIGEHIDYEGYSVLPMAIRQDTIVAIHKHDDGQGPPTLKIANIEPTKFKSCCFSTDPLQEVNESQHLWANYFLCGYKGVFEHLVSKGTDIPTQIGLNVLVDGTVPIGAGLSSSSALVCASVVAIVALLKLGFSKKEVSEFACTCERHIGTQSGGMDQAISMMAKQGVAMLIDFNPIRGTDVRLPQGGTFVIANSLTESNKAVTAAVNYNNRVVECHLAAMVLAVKLGIPVEEATTTISTLSDIEKLCLSFSASQGSFDPVFAVQVLLHEEPYMREEVEALLKNDLQSLMQKSPSSLAVISAAKQYKLFQRAKHVFSEARRVHLFQEVVESNRSEDEALPELGDLMNESHSSCNLLYECSCPELEELVDVCRKSGALGARLTGAGWGGCVVALVKETSVLSFILSLKEKFFHSRTEKGLIKSDNLGLYVFASKPSSGAAVLKL</sequence>